<keyword evidence="2" id="KW-1185">Reference proteome</keyword>
<dbReference type="Proteomes" id="UP000593577">
    <property type="component" value="Unassembled WGS sequence"/>
</dbReference>
<gene>
    <name evidence="1" type="ORF">Goari_011697</name>
</gene>
<sequence>MKFNVAGVVLEDKTGCGGILRDDKRVACALFSGRIEARGTKMAEIMAIKKVMDMYIRSSRKAHVPLIIELCSFVASEWLTNRSYRSWSLRKIFGDIDCGTKYIEIFIFLKPHGEFAKRILVLVVQRFLYLAISCIIVVLERV</sequence>
<evidence type="ECO:0000313" key="1">
    <source>
        <dbReference type="EMBL" id="MBA0679959.1"/>
    </source>
</evidence>
<name>A0A7J8WZJ1_GOSAI</name>
<accession>A0A7J8WZJ1</accession>
<organism evidence="1 2">
    <name type="scientific">Gossypium aridum</name>
    <name type="common">American cotton</name>
    <name type="synonym">Erioxylum aridum</name>
    <dbReference type="NCBI Taxonomy" id="34290"/>
    <lineage>
        <taxon>Eukaryota</taxon>
        <taxon>Viridiplantae</taxon>
        <taxon>Streptophyta</taxon>
        <taxon>Embryophyta</taxon>
        <taxon>Tracheophyta</taxon>
        <taxon>Spermatophyta</taxon>
        <taxon>Magnoliopsida</taxon>
        <taxon>eudicotyledons</taxon>
        <taxon>Gunneridae</taxon>
        <taxon>Pentapetalae</taxon>
        <taxon>rosids</taxon>
        <taxon>malvids</taxon>
        <taxon>Malvales</taxon>
        <taxon>Malvaceae</taxon>
        <taxon>Malvoideae</taxon>
        <taxon>Gossypium</taxon>
    </lineage>
</organism>
<feature type="non-terminal residue" evidence="1">
    <location>
        <position position="142"/>
    </location>
</feature>
<reference evidence="1 2" key="1">
    <citation type="journal article" date="2019" name="Genome Biol. Evol.">
        <title>Insights into the evolution of the New World diploid cottons (Gossypium, subgenus Houzingenia) based on genome sequencing.</title>
        <authorList>
            <person name="Grover C.E."/>
            <person name="Arick M.A. 2nd"/>
            <person name="Thrash A."/>
            <person name="Conover J.L."/>
            <person name="Sanders W.S."/>
            <person name="Peterson D.G."/>
            <person name="Frelichowski J.E."/>
            <person name="Scheffler J.A."/>
            <person name="Scheffler B.E."/>
            <person name="Wendel J.F."/>
        </authorList>
    </citation>
    <scope>NUCLEOTIDE SEQUENCE [LARGE SCALE GENOMIC DNA]</scope>
    <source>
        <strain evidence="1">185</strain>
        <tissue evidence="1">Leaf</tissue>
    </source>
</reference>
<dbReference type="EMBL" id="JABFAA010000004">
    <property type="protein sequence ID" value="MBA0679959.1"/>
    <property type="molecule type" value="Genomic_DNA"/>
</dbReference>
<proteinExistence type="predicted"/>
<dbReference type="AlphaFoldDB" id="A0A7J8WZJ1"/>
<comment type="caution">
    <text evidence="1">The sequence shown here is derived from an EMBL/GenBank/DDBJ whole genome shotgun (WGS) entry which is preliminary data.</text>
</comment>
<evidence type="ECO:0000313" key="2">
    <source>
        <dbReference type="Proteomes" id="UP000593577"/>
    </source>
</evidence>
<evidence type="ECO:0008006" key="3">
    <source>
        <dbReference type="Google" id="ProtNLM"/>
    </source>
</evidence>
<protein>
    <recommendedName>
        <fullName evidence="3">RNase H type-1 domain-containing protein</fullName>
    </recommendedName>
</protein>